<dbReference type="EMBL" id="FPBV01000008">
    <property type="protein sequence ID" value="SFU78754.1"/>
    <property type="molecule type" value="Genomic_DNA"/>
</dbReference>
<dbReference type="RefSeq" id="WP_139234635.1">
    <property type="nucleotide sequence ID" value="NZ_FPBV01000008.1"/>
</dbReference>
<evidence type="ECO:0000313" key="2">
    <source>
        <dbReference type="Proteomes" id="UP000183508"/>
    </source>
</evidence>
<protein>
    <submittedName>
        <fullName evidence="1">Uncharacterized protein</fullName>
    </submittedName>
</protein>
<organism evidence="1 2">
    <name type="scientific">Alicyclobacillus macrosporangiidus</name>
    <dbReference type="NCBI Taxonomy" id="392015"/>
    <lineage>
        <taxon>Bacteria</taxon>
        <taxon>Bacillati</taxon>
        <taxon>Bacillota</taxon>
        <taxon>Bacilli</taxon>
        <taxon>Bacillales</taxon>
        <taxon>Alicyclobacillaceae</taxon>
        <taxon>Alicyclobacillus</taxon>
    </lineage>
</organism>
<dbReference type="OrthoDB" id="2375928at2"/>
<dbReference type="STRING" id="392015.SAMN05421543_10843"/>
<gene>
    <name evidence="1" type="ORF">SAMN05421543_10843</name>
</gene>
<dbReference type="Proteomes" id="UP000183508">
    <property type="component" value="Unassembled WGS sequence"/>
</dbReference>
<accession>A0A1I7J0V8</accession>
<sequence>MSSRIPWAETCAHLAWEGARARRRSGWPRSAACAAAAVAAVWAATGLTAPAAYADAPAVTDFGLDEALPVWAAEAPGADRAAFVTLYPDGRGQWQVHHVRGDAIVGFAAEHPAWQLDPGLMWFVQMPVYVRHVPAPRSPGVESV</sequence>
<keyword evidence="2" id="KW-1185">Reference proteome</keyword>
<evidence type="ECO:0000313" key="1">
    <source>
        <dbReference type="EMBL" id="SFU78754.1"/>
    </source>
</evidence>
<reference evidence="2" key="1">
    <citation type="submission" date="2016-10" db="EMBL/GenBank/DDBJ databases">
        <authorList>
            <person name="Varghese N."/>
        </authorList>
    </citation>
    <scope>NUCLEOTIDE SEQUENCE [LARGE SCALE GENOMIC DNA]</scope>
    <source>
        <strain evidence="2">DSM 17980</strain>
    </source>
</reference>
<dbReference type="AlphaFoldDB" id="A0A1I7J0V8"/>
<proteinExistence type="predicted"/>
<name>A0A1I7J0V8_9BACL</name>